<dbReference type="AlphaFoldDB" id="A0A9P8AY14"/>
<gene>
    <name evidence="2" type="ORF">BT62DRAFT_926190</name>
</gene>
<protein>
    <submittedName>
        <fullName evidence="2">Uncharacterized protein</fullName>
    </submittedName>
</protein>
<name>A0A9P8AY14_9AGAR</name>
<evidence type="ECO:0000256" key="1">
    <source>
        <dbReference type="SAM" id="MobiDB-lite"/>
    </source>
</evidence>
<dbReference type="GeneID" id="66107266"/>
<reference evidence="2" key="1">
    <citation type="submission" date="2020-11" db="EMBL/GenBank/DDBJ databases">
        <title>Adaptations for nitrogen fixation in a non-lichenized fungal sporocarp promotes dispersal by wood-feeding termites.</title>
        <authorList>
            <consortium name="DOE Joint Genome Institute"/>
            <person name="Koch R.A."/>
            <person name="Yoon G."/>
            <person name="Arayal U."/>
            <person name="Lail K."/>
            <person name="Amirebrahimi M."/>
            <person name="Labutti K."/>
            <person name="Lipzen A."/>
            <person name="Riley R."/>
            <person name="Barry K."/>
            <person name="Henrissat B."/>
            <person name="Grigoriev I.V."/>
            <person name="Herr J.R."/>
            <person name="Aime M.C."/>
        </authorList>
    </citation>
    <scope>NUCLEOTIDE SEQUENCE</scope>
    <source>
        <strain evidence="2">MCA 3950</strain>
    </source>
</reference>
<sequence>MHSLVGSVWSHGGIYTSLAAPTGDASQDETGFPSSSSSHHIASRRGSFNIARSDAESVVQKRDGLIGALVGLFVDLVALLTSLAGKTCSSPSAASAETVEGSTDSDRSASAAADLKDNAQSASQVPACSTPSALPMPRCSWQYSWSFVAAKGCFCRWRPESVESPFICPIRAIQGGRTTLTVIQL</sequence>
<dbReference type="EMBL" id="MU250524">
    <property type="protein sequence ID" value="KAG7451985.1"/>
    <property type="molecule type" value="Genomic_DNA"/>
</dbReference>
<evidence type="ECO:0000313" key="3">
    <source>
        <dbReference type="Proteomes" id="UP000812287"/>
    </source>
</evidence>
<organism evidence="2 3">
    <name type="scientific">Guyanagaster necrorhizus</name>
    <dbReference type="NCBI Taxonomy" id="856835"/>
    <lineage>
        <taxon>Eukaryota</taxon>
        <taxon>Fungi</taxon>
        <taxon>Dikarya</taxon>
        <taxon>Basidiomycota</taxon>
        <taxon>Agaricomycotina</taxon>
        <taxon>Agaricomycetes</taxon>
        <taxon>Agaricomycetidae</taxon>
        <taxon>Agaricales</taxon>
        <taxon>Marasmiineae</taxon>
        <taxon>Physalacriaceae</taxon>
        <taxon>Guyanagaster</taxon>
    </lineage>
</organism>
<keyword evidence="3" id="KW-1185">Reference proteome</keyword>
<evidence type="ECO:0000313" key="2">
    <source>
        <dbReference type="EMBL" id="KAG7451985.1"/>
    </source>
</evidence>
<proteinExistence type="predicted"/>
<feature type="compositionally biased region" description="Polar residues" evidence="1">
    <location>
        <begin position="24"/>
        <end position="33"/>
    </location>
</feature>
<comment type="caution">
    <text evidence="2">The sequence shown here is derived from an EMBL/GenBank/DDBJ whole genome shotgun (WGS) entry which is preliminary data.</text>
</comment>
<dbReference type="RefSeq" id="XP_043045485.1">
    <property type="nucleotide sequence ID" value="XM_043184969.1"/>
</dbReference>
<feature type="region of interest" description="Disordered" evidence="1">
    <location>
        <begin position="20"/>
        <end position="40"/>
    </location>
</feature>
<accession>A0A9P8AY14</accession>
<feature type="region of interest" description="Disordered" evidence="1">
    <location>
        <begin position="87"/>
        <end position="116"/>
    </location>
</feature>
<dbReference type="Proteomes" id="UP000812287">
    <property type="component" value="Unassembled WGS sequence"/>
</dbReference>